<organism evidence="1 2">
    <name type="scientific">Anisodus acutangulus</name>
    <dbReference type="NCBI Taxonomy" id="402998"/>
    <lineage>
        <taxon>Eukaryota</taxon>
        <taxon>Viridiplantae</taxon>
        <taxon>Streptophyta</taxon>
        <taxon>Embryophyta</taxon>
        <taxon>Tracheophyta</taxon>
        <taxon>Spermatophyta</taxon>
        <taxon>Magnoliopsida</taxon>
        <taxon>eudicotyledons</taxon>
        <taxon>Gunneridae</taxon>
        <taxon>Pentapetalae</taxon>
        <taxon>asterids</taxon>
        <taxon>lamiids</taxon>
        <taxon>Solanales</taxon>
        <taxon>Solanaceae</taxon>
        <taxon>Solanoideae</taxon>
        <taxon>Hyoscyameae</taxon>
        <taxon>Anisodus</taxon>
    </lineage>
</organism>
<dbReference type="AlphaFoldDB" id="A0A9Q1R277"/>
<dbReference type="EMBL" id="JAJAGQ010000018">
    <property type="protein sequence ID" value="KAJ8536643.1"/>
    <property type="molecule type" value="Genomic_DNA"/>
</dbReference>
<evidence type="ECO:0000313" key="1">
    <source>
        <dbReference type="EMBL" id="KAJ8536643.1"/>
    </source>
</evidence>
<comment type="caution">
    <text evidence="1">The sequence shown here is derived from an EMBL/GenBank/DDBJ whole genome shotgun (WGS) entry which is preliminary data.</text>
</comment>
<proteinExistence type="predicted"/>
<keyword evidence="2" id="KW-1185">Reference proteome</keyword>
<dbReference type="Proteomes" id="UP001152561">
    <property type="component" value="Unassembled WGS sequence"/>
</dbReference>
<evidence type="ECO:0000313" key="2">
    <source>
        <dbReference type="Proteomes" id="UP001152561"/>
    </source>
</evidence>
<reference evidence="2" key="1">
    <citation type="journal article" date="2023" name="Proc. Natl. Acad. Sci. U.S.A.">
        <title>Genomic and structural basis for evolution of tropane alkaloid biosynthesis.</title>
        <authorList>
            <person name="Wanga Y.-J."/>
            <person name="Taina T."/>
            <person name="Yua J.-Y."/>
            <person name="Lia J."/>
            <person name="Xua B."/>
            <person name="Chenc J."/>
            <person name="D'Auriad J.C."/>
            <person name="Huanga J.-P."/>
            <person name="Huanga S.-X."/>
        </authorList>
    </citation>
    <scope>NUCLEOTIDE SEQUENCE [LARGE SCALE GENOMIC DNA]</scope>
    <source>
        <strain evidence="2">cv. KIB-2019</strain>
    </source>
</reference>
<name>A0A9Q1R277_9SOLA</name>
<accession>A0A9Q1R277</accession>
<gene>
    <name evidence="1" type="ORF">K7X08_035044</name>
</gene>
<protein>
    <submittedName>
        <fullName evidence="1">Uncharacterized protein</fullName>
    </submittedName>
</protein>
<sequence length="129" mass="14812">MKEILIHEVRCLKHGKNVVLRSTLPHRWRRKNCFVYKSQGWLGVWDPKGYPMCLKEGGSRCASVRGKPTRAHLPPARSKLTGCASYDIIFSDQNSFICTVWSLKFQESQIGQISGTSTNTQFNHLFWLN</sequence>